<feature type="compositionally biased region" description="Basic and acidic residues" evidence="2">
    <location>
        <begin position="845"/>
        <end position="859"/>
    </location>
</feature>
<name>A0A553HM57_9PEZI</name>
<feature type="region of interest" description="Disordered" evidence="2">
    <location>
        <begin position="596"/>
        <end position="891"/>
    </location>
</feature>
<protein>
    <submittedName>
        <fullName evidence="3">Uncharacterized protein</fullName>
    </submittedName>
</protein>
<evidence type="ECO:0000313" key="3">
    <source>
        <dbReference type="EMBL" id="TRX89045.1"/>
    </source>
</evidence>
<feature type="compositionally biased region" description="Acidic residues" evidence="2">
    <location>
        <begin position="625"/>
        <end position="646"/>
    </location>
</feature>
<dbReference type="OrthoDB" id="4835412at2759"/>
<gene>
    <name evidence="3" type="ORF">FHL15_010064</name>
</gene>
<keyword evidence="4" id="KW-1185">Reference proteome</keyword>
<feature type="compositionally biased region" description="Low complexity" evidence="2">
    <location>
        <begin position="831"/>
        <end position="843"/>
    </location>
</feature>
<dbReference type="EMBL" id="VFLP01000075">
    <property type="protein sequence ID" value="TRX89045.1"/>
    <property type="molecule type" value="Genomic_DNA"/>
</dbReference>
<feature type="region of interest" description="Disordered" evidence="2">
    <location>
        <begin position="358"/>
        <end position="403"/>
    </location>
</feature>
<evidence type="ECO:0000256" key="1">
    <source>
        <dbReference type="SAM" id="Coils"/>
    </source>
</evidence>
<sequence length="1143" mass="127025">MDSSHLEAFRQVWENKGRLTAHGHLEEILYYMHEADEKKQRAREDARTQLEDLRNRDISLVNFDDESRKIKGNLDATLELIEKASKEKIRGIEEIQRKEMADHEKAYHDALAARSSMNDISPNHSATEVVAAINQKTGVNSKKTGSASQLSASISTRSSPDRMLPTPDDISTITAAGEHDKSAMLAKHFSCTIQREYADGQEQLILRYQTENREALQEITELRDNQFLPVNSPVNPLPTPDNEHAASRTITFDEVFQKGQAKHKDTIVEFPSKSGRWYILKCEEHNIRFGPRPLLGAAKHLNSRLHGGLCKNWAVAIKMLGYRVIDCTKELASLNNDVVKDAFANGYKPVSLVNPENKTRRRQYVEISEDNSRETDATTTSISRKSTSSPSRKRHKADSKSPTEIITNPKTFHIYYCFWKDEERLYPVMILAWDDQKPGGLENDLVSTGLLDKNSNPPNCYIYKDTDSGKNKAIAGWAPGFEDGGPRVNQRKFPAMFLYVVILLVYPARGIELIRCYYSDPNQEVSWVSANLLSKFPLFEPNPPKKKSHPFNSARRWVAKNNGFASWEEFEEAQKGEGGGMLAARGSYVFKPTHLEKRERRVSTPSVSSISDIGDAKKDSNNESGSDDESDSDNESGSDTESDSDAESSVRSHTSNITEKVLQELRDKAGEITGDSDYAGSDADSTLDDEHEEWEQVETDGRPWAWYGLRNKSRTDPEKTESFVSTRESTPLNNETKTSVRKGMESARHLSTHACTGDEDSSAKRGPDAKTSPLEAPPRRTVENLAQDGGDQTLRRTPLPNLHGVNAVNQATPPKTPKAHIFRTPASLINELSLSSGETGELGESSERTKRGRSEERSETGSVTPRQRSTKKPKQSPGIPDNEVVMSVDPQPAASPLLSVAHLLKPKGPLESERNAEITDDQVAMSIDSDPMNSPLTPVEPLSKLKEPLGSKQSPGITDDQIAMSIDSQPVNSPPPLFQPKEPLEPKQNLEIPGNEVVMSIDSPPVNSPLPPVAPLFKPKEPLGPAVFELSFYIKGLVSWNRENEETSLKLYYGEGERMIGTVDAPVDIVIDPTTLRGISREEIPESKGNVVMTLFSKDSDEAPMKVVFNRAMGSKVGIGKVQSRKFLQWTRSIVPALPLLEG</sequence>
<feature type="compositionally biased region" description="Basic and acidic residues" evidence="2">
    <location>
        <begin position="661"/>
        <end position="670"/>
    </location>
</feature>
<organism evidence="3 4">
    <name type="scientific">Xylaria flabelliformis</name>
    <dbReference type="NCBI Taxonomy" id="2512241"/>
    <lineage>
        <taxon>Eukaryota</taxon>
        <taxon>Fungi</taxon>
        <taxon>Dikarya</taxon>
        <taxon>Ascomycota</taxon>
        <taxon>Pezizomycotina</taxon>
        <taxon>Sordariomycetes</taxon>
        <taxon>Xylariomycetidae</taxon>
        <taxon>Xylariales</taxon>
        <taxon>Xylariaceae</taxon>
        <taxon>Xylaria</taxon>
    </lineage>
</organism>
<feature type="region of interest" description="Disordered" evidence="2">
    <location>
        <begin position="139"/>
        <end position="165"/>
    </location>
</feature>
<dbReference type="AlphaFoldDB" id="A0A553HM57"/>
<feature type="compositionally biased region" description="Low complexity" evidence="2">
    <location>
        <begin position="675"/>
        <end position="684"/>
    </location>
</feature>
<feature type="compositionally biased region" description="Acidic residues" evidence="2">
    <location>
        <begin position="685"/>
        <end position="698"/>
    </location>
</feature>
<comment type="caution">
    <text evidence="3">The sequence shown here is derived from an EMBL/GenBank/DDBJ whole genome shotgun (WGS) entry which is preliminary data.</text>
</comment>
<accession>A0A553HM57</accession>
<keyword evidence="1" id="KW-0175">Coiled coil</keyword>
<dbReference type="STRING" id="2512241.A0A553HM57"/>
<reference evidence="4" key="1">
    <citation type="submission" date="2019-06" db="EMBL/GenBank/DDBJ databases">
        <title>Draft genome sequence of the griseofulvin-producing fungus Xylaria cubensis strain G536.</title>
        <authorList>
            <person name="Mead M.E."/>
            <person name="Raja H.A."/>
            <person name="Steenwyk J.L."/>
            <person name="Knowles S.L."/>
            <person name="Oberlies N.H."/>
            <person name="Rokas A."/>
        </authorList>
    </citation>
    <scope>NUCLEOTIDE SEQUENCE [LARGE SCALE GENOMIC DNA]</scope>
    <source>
        <strain evidence="4">G536</strain>
    </source>
</reference>
<proteinExistence type="predicted"/>
<feature type="compositionally biased region" description="Polar residues" evidence="2">
    <location>
        <begin position="722"/>
        <end position="737"/>
    </location>
</feature>
<evidence type="ECO:0000313" key="4">
    <source>
        <dbReference type="Proteomes" id="UP000319160"/>
    </source>
</evidence>
<evidence type="ECO:0000256" key="2">
    <source>
        <dbReference type="SAM" id="MobiDB-lite"/>
    </source>
</evidence>
<feature type="compositionally biased region" description="Low complexity" evidence="2">
    <location>
        <begin position="378"/>
        <end position="390"/>
    </location>
</feature>
<dbReference type="Proteomes" id="UP000319160">
    <property type="component" value="Unassembled WGS sequence"/>
</dbReference>
<feature type="compositionally biased region" description="Polar residues" evidence="2">
    <location>
        <begin position="139"/>
        <end position="158"/>
    </location>
</feature>
<feature type="coiled-coil region" evidence="1">
    <location>
        <begin position="198"/>
        <end position="225"/>
    </location>
</feature>